<evidence type="ECO:0000259" key="1">
    <source>
        <dbReference type="Pfam" id="PF13490"/>
    </source>
</evidence>
<name>A0A4P6UMG0_9BURK</name>
<sequence>MLKEKCRQATRLLSEQQDRPLALGEQIPLGLHLLACPYCRNFKMQLRFLREASQRCAGGSGHKVP</sequence>
<proteinExistence type="predicted"/>
<dbReference type="KEGG" id="hgr:DW355_07925"/>
<dbReference type="Pfam" id="PF13490">
    <property type="entry name" value="zf-HC2"/>
    <property type="match status" value="1"/>
</dbReference>
<accession>A0A4P6UMG0</accession>
<evidence type="ECO:0000313" key="3">
    <source>
        <dbReference type="Proteomes" id="UP000292939"/>
    </source>
</evidence>
<dbReference type="InterPro" id="IPR027383">
    <property type="entry name" value="Znf_put"/>
</dbReference>
<dbReference type="EMBL" id="CP031395">
    <property type="protein sequence ID" value="QBK04711.1"/>
    <property type="molecule type" value="Genomic_DNA"/>
</dbReference>
<protein>
    <submittedName>
        <fullName evidence="2">Zf-HC2 domain-containing protein</fullName>
    </submittedName>
</protein>
<evidence type="ECO:0000313" key="2">
    <source>
        <dbReference type="EMBL" id="QBK04711.1"/>
    </source>
</evidence>
<dbReference type="Proteomes" id="UP000292939">
    <property type="component" value="Chromosome"/>
</dbReference>
<dbReference type="RefSeq" id="WP_131279075.1">
    <property type="nucleotide sequence ID" value="NZ_CP031395.1"/>
</dbReference>
<feature type="domain" description="Putative zinc-finger" evidence="1">
    <location>
        <begin position="6"/>
        <end position="40"/>
    </location>
</feature>
<gene>
    <name evidence="2" type="ORF">DW355_07925</name>
</gene>
<organism evidence="2 3">
    <name type="scientific">Hylemonella gracilis</name>
    <dbReference type="NCBI Taxonomy" id="80880"/>
    <lineage>
        <taxon>Bacteria</taxon>
        <taxon>Pseudomonadati</taxon>
        <taxon>Pseudomonadota</taxon>
        <taxon>Betaproteobacteria</taxon>
        <taxon>Burkholderiales</taxon>
        <taxon>Comamonadaceae</taxon>
        <taxon>Hylemonella</taxon>
    </lineage>
</organism>
<dbReference type="AlphaFoldDB" id="A0A4P6UMG0"/>
<dbReference type="OrthoDB" id="8374021at2"/>
<reference evidence="2 3" key="1">
    <citation type="submission" date="2018-07" db="EMBL/GenBank/DDBJ databases">
        <title>Exploring interactions and the metabolic potential of the ultra-small soil bacteria Hylemonella gracilis.</title>
        <authorList>
            <person name="Tyc O."/>
            <person name="Kulkarni P."/>
            <person name="Gawehns F."/>
            <person name="Hundscheid M."/>
            <person name="Zweers H."/>
            <person name="Garbeva P."/>
        </authorList>
    </citation>
    <scope>NUCLEOTIDE SEQUENCE [LARGE SCALE GENOMIC DNA]</scope>
    <source>
        <strain evidence="2 3">NS1</strain>
    </source>
</reference>